<evidence type="ECO:0000256" key="3">
    <source>
        <dbReference type="RuleBase" id="RU003345"/>
    </source>
</evidence>
<evidence type="ECO:0000256" key="1">
    <source>
        <dbReference type="ARBA" id="ARBA00023002"/>
    </source>
</evidence>
<dbReference type="InterPro" id="IPR016160">
    <property type="entry name" value="Ald_DH_CS_CYS"/>
</dbReference>
<protein>
    <submittedName>
        <fullName evidence="5">Phenylacetaldehyde dehydrogenase</fullName>
        <ecNumber evidence="5">1.2.1.39</ecNumber>
    </submittedName>
</protein>
<feature type="active site" evidence="2">
    <location>
        <position position="270"/>
    </location>
</feature>
<evidence type="ECO:0000256" key="2">
    <source>
        <dbReference type="PROSITE-ProRule" id="PRU10007"/>
    </source>
</evidence>
<keyword evidence="1 3" id="KW-0560">Oxidoreductase</keyword>
<dbReference type="Gene3D" id="3.40.309.10">
    <property type="entry name" value="Aldehyde Dehydrogenase, Chain A, domain 2"/>
    <property type="match status" value="1"/>
</dbReference>
<dbReference type="InterPro" id="IPR015590">
    <property type="entry name" value="Aldehyde_DH_dom"/>
</dbReference>
<feature type="domain" description="Aldehyde dehydrogenase" evidence="4">
    <location>
        <begin position="30"/>
        <end position="495"/>
    </location>
</feature>
<dbReference type="EMBL" id="JAUSVX010000006">
    <property type="protein sequence ID" value="MDQ0470615.1"/>
    <property type="molecule type" value="Genomic_DNA"/>
</dbReference>
<dbReference type="PANTHER" id="PTHR11699">
    <property type="entry name" value="ALDEHYDE DEHYDROGENASE-RELATED"/>
    <property type="match status" value="1"/>
</dbReference>
<comment type="caution">
    <text evidence="5">The sequence shown here is derived from an EMBL/GenBank/DDBJ whole genome shotgun (WGS) entry which is preliminary data.</text>
</comment>
<gene>
    <name evidence="5" type="ORF">QO011_003634</name>
</gene>
<evidence type="ECO:0000259" key="4">
    <source>
        <dbReference type="Pfam" id="PF00171"/>
    </source>
</evidence>
<accession>A0ABU0J8K9</accession>
<dbReference type="PROSITE" id="PS00687">
    <property type="entry name" value="ALDEHYDE_DEHYDR_GLU"/>
    <property type="match status" value="1"/>
</dbReference>
<dbReference type="Pfam" id="PF00171">
    <property type="entry name" value="Aldedh"/>
    <property type="match status" value="1"/>
</dbReference>
<evidence type="ECO:0000313" key="6">
    <source>
        <dbReference type="Proteomes" id="UP001242480"/>
    </source>
</evidence>
<dbReference type="InterPro" id="IPR016161">
    <property type="entry name" value="Ald_DH/histidinol_DH"/>
</dbReference>
<evidence type="ECO:0000313" key="5">
    <source>
        <dbReference type="EMBL" id="MDQ0470615.1"/>
    </source>
</evidence>
<dbReference type="PROSITE" id="PS00070">
    <property type="entry name" value="ALDEHYDE_DEHYDR_CYS"/>
    <property type="match status" value="1"/>
</dbReference>
<sequence>MTIAIRRPALGSAATAFMAKKHQMLIDGKWVDARSGETFSVEDPATNEIIAHVPAGDKADIDLAVAAARRAFETGPWSRISPKDRQRLVWSLGDLLERHADELAELEALDNGKPVTNARRDDVQGSIDMFRYMAGWATRLNGEQIQVSTPGNWHVYSLREPVGVVGQIIPWNFPLMMAAWKLAPALAAGCTIVLKPAEQTPLSALRVGELVTEAGFPDGVLNIVTGFGETAGAALSLHPDVDKVAFTGSTEVGKIIVRAAAGNLKRVSLELGGKSPAIVFPDADLDLAVAGTASAIFYNQGQCCTAGSRLFAHKSVYDRIVEGVAAEAGKLKLGHGLDPSVTLGPLVSQEQHTRVTGFLDSGRQEGAEIVTGGKVHGNQGYFVEPTVLAQTNRTMRVVREEIFGPVVCVQSFDDDDLDAVARFANDTEYGLSSSVWTRNLKVAHTMARKIRAGTVCINTHNYGDPAWPFGGYKQSGWGREMGKEVMEHYTETKAVAARL</sequence>
<dbReference type="EC" id="1.2.1.39" evidence="5"/>
<proteinExistence type="inferred from homology"/>
<dbReference type="InterPro" id="IPR016162">
    <property type="entry name" value="Ald_DH_N"/>
</dbReference>
<dbReference type="InterPro" id="IPR029510">
    <property type="entry name" value="Ald_DH_CS_GLU"/>
</dbReference>
<name>A0ABU0J8K9_9HYPH</name>
<dbReference type="Proteomes" id="UP001242480">
    <property type="component" value="Unassembled WGS sequence"/>
</dbReference>
<keyword evidence="6" id="KW-1185">Reference proteome</keyword>
<reference evidence="5 6" key="1">
    <citation type="submission" date="2023-07" db="EMBL/GenBank/DDBJ databases">
        <title>Genomic Encyclopedia of Type Strains, Phase IV (KMG-IV): sequencing the most valuable type-strain genomes for metagenomic binning, comparative biology and taxonomic classification.</title>
        <authorList>
            <person name="Goeker M."/>
        </authorList>
    </citation>
    <scope>NUCLEOTIDE SEQUENCE [LARGE SCALE GENOMIC DNA]</scope>
    <source>
        <strain evidence="5 6">DSM 19619</strain>
    </source>
</reference>
<dbReference type="Gene3D" id="3.40.605.10">
    <property type="entry name" value="Aldehyde Dehydrogenase, Chain A, domain 1"/>
    <property type="match status" value="1"/>
</dbReference>
<dbReference type="GO" id="GO:0008957">
    <property type="term" value="F:phenylacetaldehyde dehydrogenase (NAD+) activity"/>
    <property type="evidence" value="ECO:0007669"/>
    <property type="project" value="UniProtKB-EC"/>
</dbReference>
<dbReference type="InterPro" id="IPR016163">
    <property type="entry name" value="Ald_DH_C"/>
</dbReference>
<comment type="similarity">
    <text evidence="3">Belongs to the aldehyde dehydrogenase family.</text>
</comment>
<dbReference type="SUPFAM" id="SSF53720">
    <property type="entry name" value="ALDH-like"/>
    <property type="match status" value="1"/>
</dbReference>
<organism evidence="5 6">
    <name type="scientific">Labrys wisconsinensis</name>
    <dbReference type="NCBI Taxonomy" id="425677"/>
    <lineage>
        <taxon>Bacteria</taxon>
        <taxon>Pseudomonadati</taxon>
        <taxon>Pseudomonadota</taxon>
        <taxon>Alphaproteobacteria</taxon>
        <taxon>Hyphomicrobiales</taxon>
        <taxon>Xanthobacteraceae</taxon>
        <taxon>Labrys</taxon>
    </lineage>
</organism>